<dbReference type="PANTHER" id="PTHR31716">
    <property type="entry name" value="PROTEIN FMC1 HOMOLOG"/>
    <property type="match status" value="1"/>
</dbReference>
<dbReference type="KEGG" id="gfs:119640219"/>
<dbReference type="RefSeq" id="XP_037894017.1">
    <property type="nucleotide sequence ID" value="XM_038038089.1"/>
</dbReference>
<evidence type="ECO:0000313" key="6">
    <source>
        <dbReference type="RefSeq" id="XP_037894018.1"/>
    </source>
</evidence>
<feature type="transmembrane region" description="Helical" evidence="3">
    <location>
        <begin position="12"/>
        <end position="32"/>
    </location>
</feature>
<name>A0A9C6DW82_9MUSC</name>
<dbReference type="GeneID" id="119640219"/>
<dbReference type="Proteomes" id="UP000092443">
    <property type="component" value="Unplaced"/>
</dbReference>
<accession>A0A9C6DW82</accession>
<keyword evidence="3" id="KW-0472">Membrane</keyword>
<comment type="similarity">
    <text evidence="1">Belongs to the FMC1 family.</text>
</comment>
<evidence type="ECO:0000313" key="4">
    <source>
        <dbReference type="Proteomes" id="UP000092443"/>
    </source>
</evidence>
<dbReference type="RefSeq" id="XP_037894018.1">
    <property type="nucleotide sequence ID" value="XM_038038090.1"/>
</dbReference>
<keyword evidence="3" id="KW-1133">Transmembrane helix</keyword>
<dbReference type="AlphaFoldDB" id="A0A9C6DW82"/>
<dbReference type="CDD" id="cd20271">
    <property type="entry name" value="Complex1_LYR_FMC1"/>
    <property type="match status" value="1"/>
</dbReference>
<reference evidence="5 6" key="1">
    <citation type="submission" date="2025-04" db="UniProtKB">
        <authorList>
            <consortium name="RefSeq"/>
        </authorList>
    </citation>
    <scope>IDENTIFICATION</scope>
    <source>
        <tissue evidence="5 6">Whole body pupa</tissue>
    </source>
</reference>
<evidence type="ECO:0000256" key="3">
    <source>
        <dbReference type="SAM" id="Phobius"/>
    </source>
</evidence>
<keyword evidence="3" id="KW-0812">Transmembrane</keyword>
<organism evidence="4 5">
    <name type="scientific">Glossina fuscipes</name>
    <dbReference type="NCBI Taxonomy" id="7396"/>
    <lineage>
        <taxon>Eukaryota</taxon>
        <taxon>Metazoa</taxon>
        <taxon>Ecdysozoa</taxon>
        <taxon>Arthropoda</taxon>
        <taxon>Hexapoda</taxon>
        <taxon>Insecta</taxon>
        <taxon>Pterygota</taxon>
        <taxon>Neoptera</taxon>
        <taxon>Endopterygota</taxon>
        <taxon>Diptera</taxon>
        <taxon>Brachycera</taxon>
        <taxon>Muscomorpha</taxon>
        <taxon>Hippoboscoidea</taxon>
        <taxon>Glossinidae</taxon>
        <taxon>Glossina</taxon>
    </lineage>
</organism>
<sequence length="142" mass="16611">MNKFLLKNVRYLNWFMMGSSLFFLSPHICSWYEILQRCINTMAATKALRTLLQELRFANPCACIKDSLAAHYILAQYKKFCTTDQQLCKARDEALFLGQTYLTYLSSVRKYNELHKEYRGRGERSVKETADMVGFKLPTDPE</sequence>
<evidence type="ECO:0000313" key="5">
    <source>
        <dbReference type="RefSeq" id="XP_037894017.1"/>
    </source>
</evidence>
<gene>
    <name evidence="5 6" type="primary">LOC119640219</name>
</gene>
<keyword evidence="4" id="KW-1185">Reference proteome</keyword>
<proteinExistence type="inferred from homology"/>
<dbReference type="GO" id="GO:0005739">
    <property type="term" value="C:mitochondrion"/>
    <property type="evidence" value="ECO:0007669"/>
    <property type="project" value="TreeGrafter"/>
</dbReference>
<dbReference type="InterPro" id="IPR037667">
    <property type="entry name" value="FMC1_homologue"/>
</dbReference>
<evidence type="ECO:0000256" key="1">
    <source>
        <dbReference type="ARBA" id="ARBA00009058"/>
    </source>
</evidence>
<dbReference type="PANTHER" id="PTHR31716:SF1">
    <property type="entry name" value="PROTEIN FMC1 HOMOLOG"/>
    <property type="match status" value="1"/>
</dbReference>
<protein>
    <recommendedName>
        <fullName evidence="2">Protein FMC1 homolog</fullName>
    </recommendedName>
</protein>
<evidence type="ECO:0000256" key="2">
    <source>
        <dbReference type="ARBA" id="ARBA00013846"/>
    </source>
</evidence>